<sequence length="344" mass="37756">MGSLWWWCALLTIASAQRLDVWSPQNNSETSERDVTLGFTGTLPEGDRAEAYRVCVALDGEPMTCNQLDVMAREQLVLTSLLPGKRSLVLTMFSDGTEVASASTQFSVGVGSGNVDIKSHTGTTTEWDRSSYFSTVYELGYWAAQHKMPGVPASGPGSTLDAAKNAITTIEQLIREFDIELLIDAPCGDMTWMASVDLRGVEYVGIDVVQSVIASNIEKHPSLTFMALDVADESSVDQLRSLVRGRRTLILCRHLLFHLPVGDGRAVLRHLHGSGASYLLTSTYVKADDFDTSYVLANGHRTNLLKRPYCARDPSRLYLDAHADQYLGLWDLAEGEVLGDCEDL</sequence>
<keyword evidence="1" id="KW-0732">Signal</keyword>
<organism evidence="2">
    <name type="scientific">Pelagomonas calceolata</name>
    <dbReference type="NCBI Taxonomy" id="35677"/>
    <lineage>
        <taxon>Eukaryota</taxon>
        <taxon>Sar</taxon>
        <taxon>Stramenopiles</taxon>
        <taxon>Ochrophyta</taxon>
        <taxon>Pelagophyceae</taxon>
        <taxon>Pelagomonadales</taxon>
        <taxon>Pelagomonadaceae</taxon>
        <taxon>Pelagomonas</taxon>
    </lineage>
</organism>
<dbReference type="AlphaFoldDB" id="A0A7S4A599"/>
<feature type="signal peptide" evidence="1">
    <location>
        <begin position="1"/>
        <end position="16"/>
    </location>
</feature>
<dbReference type="EMBL" id="CAKKNE010000002">
    <property type="protein sequence ID" value="CAH0368543.1"/>
    <property type="molecule type" value="Genomic_DNA"/>
</dbReference>
<evidence type="ECO:0008006" key="5">
    <source>
        <dbReference type="Google" id="ProtNLM"/>
    </source>
</evidence>
<keyword evidence="4" id="KW-1185">Reference proteome</keyword>
<proteinExistence type="predicted"/>
<evidence type="ECO:0000313" key="3">
    <source>
        <dbReference type="EMBL" id="CAH0368543.1"/>
    </source>
</evidence>
<feature type="chain" id="PRO_5036212359" description="Methyltransferase domain-containing protein" evidence="1">
    <location>
        <begin position="17"/>
        <end position="344"/>
    </location>
</feature>
<evidence type="ECO:0000256" key="1">
    <source>
        <dbReference type="SAM" id="SignalP"/>
    </source>
</evidence>
<dbReference type="SUPFAM" id="SSF53335">
    <property type="entry name" value="S-adenosyl-L-methionine-dependent methyltransferases"/>
    <property type="match status" value="1"/>
</dbReference>
<gene>
    <name evidence="2" type="ORF">PCAL00307_LOCUS19514</name>
    <name evidence="3" type="ORF">PECAL_2P16110</name>
</gene>
<reference evidence="3" key="2">
    <citation type="submission" date="2021-11" db="EMBL/GenBank/DDBJ databases">
        <authorList>
            <consortium name="Genoscope - CEA"/>
            <person name="William W."/>
        </authorList>
    </citation>
    <scope>NUCLEOTIDE SEQUENCE</scope>
</reference>
<dbReference type="Gene3D" id="3.40.50.150">
    <property type="entry name" value="Vaccinia Virus protein VP39"/>
    <property type="match status" value="1"/>
</dbReference>
<dbReference type="Proteomes" id="UP000789595">
    <property type="component" value="Unassembled WGS sequence"/>
</dbReference>
<protein>
    <recommendedName>
        <fullName evidence="5">Methyltransferase domain-containing protein</fullName>
    </recommendedName>
</protein>
<name>A0A7S4A599_9STRA</name>
<reference evidence="2" key="1">
    <citation type="submission" date="2021-01" db="EMBL/GenBank/DDBJ databases">
        <authorList>
            <person name="Corre E."/>
            <person name="Pelletier E."/>
            <person name="Niang G."/>
            <person name="Scheremetjew M."/>
            <person name="Finn R."/>
            <person name="Kale V."/>
            <person name="Holt S."/>
            <person name="Cochrane G."/>
            <person name="Meng A."/>
            <person name="Brown T."/>
            <person name="Cohen L."/>
        </authorList>
    </citation>
    <scope>NUCLEOTIDE SEQUENCE</scope>
    <source>
        <strain evidence="2">CCMP1756</strain>
    </source>
</reference>
<dbReference type="EMBL" id="HBIW01022638">
    <property type="protein sequence ID" value="CAE0704066.1"/>
    <property type="molecule type" value="Transcribed_RNA"/>
</dbReference>
<evidence type="ECO:0000313" key="2">
    <source>
        <dbReference type="EMBL" id="CAE0704066.1"/>
    </source>
</evidence>
<dbReference type="OrthoDB" id="9991036at2759"/>
<accession>A0A7S4A599</accession>
<dbReference type="InterPro" id="IPR029063">
    <property type="entry name" value="SAM-dependent_MTases_sf"/>
</dbReference>
<evidence type="ECO:0000313" key="4">
    <source>
        <dbReference type="Proteomes" id="UP000789595"/>
    </source>
</evidence>